<keyword evidence="3" id="KW-1185">Reference proteome</keyword>
<feature type="region of interest" description="Disordered" evidence="1">
    <location>
        <begin position="55"/>
        <end position="79"/>
    </location>
</feature>
<proteinExistence type="predicted"/>
<dbReference type="AlphaFoldDB" id="A0A8X7CG08"/>
<name>A0A8X7CG08_9ARAC</name>
<organism evidence="2 3">
    <name type="scientific">Trichonephila inaurata madagascariensis</name>
    <dbReference type="NCBI Taxonomy" id="2747483"/>
    <lineage>
        <taxon>Eukaryota</taxon>
        <taxon>Metazoa</taxon>
        <taxon>Ecdysozoa</taxon>
        <taxon>Arthropoda</taxon>
        <taxon>Chelicerata</taxon>
        <taxon>Arachnida</taxon>
        <taxon>Araneae</taxon>
        <taxon>Araneomorphae</taxon>
        <taxon>Entelegynae</taxon>
        <taxon>Araneoidea</taxon>
        <taxon>Nephilidae</taxon>
        <taxon>Trichonephila</taxon>
        <taxon>Trichonephila inaurata</taxon>
    </lineage>
</organism>
<dbReference type="Proteomes" id="UP000886998">
    <property type="component" value="Unassembled WGS sequence"/>
</dbReference>
<accession>A0A8X7CG08</accession>
<feature type="compositionally biased region" description="Polar residues" evidence="1">
    <location>
        <begin position="57"/>
        <end position="70"/>
    </location>
</feature>
<dbReference type="EMBL" id="BMAV01016735">
    <property type="protein sequence ID" value="GFY67773.1"/>
    <property type="molecule type" value="Genomic_DNA"/>
</dbReference>
<protein>
    <submittedName>
        <fullName evidence="2">Uncharacterized protein</fullName>
    </submittedName>
</protein>
<evidence type="ECO:0000313" key="2">
    <source>
        <dbReference type="EMBL" id="GFY67773.1"/>
    </source>
</evidence>
<comment type="caution">
    <text evidence="2">The sequence shown here is derived from an EMBL/GenBank/DDBJ whole genome shotgun (WGS) entry which is preliminary data.</text>
</comment>
<gene>
    <name evidence="2" type="ORF">TNIN_246021</name>
</gene>
<reference evidence="2" key="1">
    <citation type="submission" date="2020-08" db="EMBL/GenBank/DDBJ databases">
        <title>Multicomponent nature underlies the extraordinary mechanical properties of spider dragline silk.</title>
        <authorList>
            <person name="Kono N."/>
            <person name="Nakamura H."/>
            <person name="Mori M."/>
            <person name="Yoshida Y."/>
            <person name="Ohtoshi R."/>
            <person name="Malay A.D."/>
            <person name="Moran D.A.P."/>
            <person name="Tomita M."/>
            <person name="Numata K."/>
            <person name="Arakawa K."/>
        </authorList>
    </citation>
    <scope>NUCLEOTIDE SEQUENCE</scope>
</reference>
<evidence type="ECO:0000256" key="1">
    <source>
        <dbReference type="SAM" id="MobiDB-lite"/>
    </source>
</evidence>
<sequence>MNKKRGRKLPLTSARELRGGNVHTLAASFCVQFYMSSEITQLMRLQLGVTAAPTGISMDTTTSHSDSRSFPQPHKQDNL</sequence>
<evidence type="ECO:0000313" key="3">
    <source>
        <dbReference type="Proteomes" id="UP000886998"/>
    </source>
</evidence>